<dbReference type="Proteomes" id="UP000589520">
    <property type="component" value="Unassembled WGS sequence"/>
</dbReference>
<keyword evidence="1 4" id="KW-0349">Heme</keyword>
<organism evidence="6 7">
    <name type="scientific">Granulicella arctica</name>
    <dbReference type="NCBI Taxonomy" id="940613"/>
    <lineage>
        <taxon>Bacteria</taxon>
        <taxon>Pseudomonadati</taxon>
        <taxon>Acidobacteriota</taxon>
        <taxon>Terriglobia</taxon>
        <taxon>Terriglobales</taxon>
        <taxon>Acidobacteriaceae</taxon>
        <taxon>Granulicella</taxon>
    </lineage>
</organism>
<evidence type="ECO:0000256" key="1">
    <source>
        <dbReference type="ARBA" id="ARBA00022617"/>
    </source>
</evidence>
<keyword evidence="2 4" id="KW-0479">Metal-binding</keyword>
<dbReference type="InterPro" id="IPR036909">
    <property type="entry name" value="Cyt_c-like_dom_sf"/>
</dbReference>
<dbReference type="GO" id="GO:0009055">
    <property type="term" value="F:electron transfer activity"/>
    <property type="evidence" value="ECO:0007669"/>
    <property type="project" value="InterPro"/>
</dbReference>
<keyword evidence="7" id="KW-1185">Reference proteome</keyword>
<dbReference type="GO" id="GO:0020037">
    <property type="term" value="F:heme binding"/>
    <property type="evidence" value="ECO:0007669"/>
    <property type="project" value="InterPro"/>
</dbReference>
<dbReference type="GO" id="GO:0046872">
    <property type="term" value="F:metal ion binding"/>
    <property type="evidence" value="ECO:0007669"/>
    <property type="project" value="UniProtKB-KW"/>
</dbReference>
<evidence type="ECO:0000313" key="7">
    <source>
        <dbReference type="Proteomes" id="UP000589520"/>
    </source>
</evidence>
<dbReference type="PANTHER" id="PTHR35889">
    <property type="entry name" value="CYCLOINULO-OLIGOSACCHARIDE FRUCTANOTRANSFERASE-RELATED"/>
    <property type="match status" value="1"/>
</dbReference>
<dbReference type="InterPro" id="IPR011429">
    <property type="entry name" value="Cyt_c_Planctomycete-type"/>
</dbReference>
<dbReference type="RefSeq" id="WP_179490771.1">
    <property type="nucleotide sequence ID" value="NZ_JACCCW010000002.1"/>
</dbReference>
<dbReference type="PROSITE" id="PS51007">
    <property type="entry name" value="CYTC"/>
    <property type="match status" value="1"/>
</dbReference>
<dbReference type="InterPro" id="IPR011444">
    <property type="entry name" value="DUF1549"/>
</dbReference>
<comment type="caution">
    <text evidence="6">The sequence shown here is derived from an EMBL/GenBank/DDBJ whole genome shotgun (WGS) entry which is preliminary data.</text>
</comment>
<proteinExistence type="predicted"/>
<evidence type="ECO:0000259" key="5">
    <source>
        <dbReference type="PROSITE" id="PS51007"/>
    </source>
</evidence>
<evidence type="ECO:0000256" key="4">
    <source>
        <dbReference type="PROSITE-ProRule" id="PRU00433"/>
    </source>
</evidence>
<name>A0A7Y9PHB4_9BACT</name>
<feature type="domain" description="Cytochrome c" evidence="5">
    <location>
        <begin position="41"/>
        <end position="140"/>
    </location>
</feature>
<dbReference type="InterPro" id="IPR022655">
    <property type="entry name" value="DUF1553"/>
</dbReference>
<protein>
    <submittedName>
        <fullName evidence="6">Cytochrome c553</fullName>
    </submittedName>
</protein>
<dbReference type="Pfam" id="PF07583">
    <property type="entry name" value="PSCyt2"/>
    <property type="match status" value="1"/>
</dbReference>
<dbReference type="SUPFAM" id="SSF46626">
    <property type="entry name" value="Cytochrome c"/>
    <property type="match status" value="2"/>
</dbReference>
<dbReference type="AlphaFoldDB" id="A0A7Y9PHB4"/>
<dbReference type="Pfam" id="PF07635">
    <property type="entry name" value="PSCyt1"/>
    <property type="match status" value="2"/>
</dbReference>
<dbReference type="PANTHER" id="PTHR35889:SF3">
    <property type="entry name" value="F-BOX DOMAIN-CONTAINING PROTEIN"/>
    <property type="match status" value="1"/>
</dbReference>
<sequence length="1009" mass="111029">MSVLSRYAQPVCLALPVIFFAAIALRTGVVAPVAAASGPLLPTPAQAAFFEQSIRPVLSNNCYGCHSATTKAAGGLRVDDLDALFVGGKSGPAIIPGKPDESLLLQRILLDDEKHRMPKGDDPLSKTDIANLTIWIKEGAIWPSNGTNRSSANTTPAAVRHIARFNPSPPQEQLVYFEKNVKPILVNHCYACHAADTKPAAGLRLDTSIGIESGGASGAAIIPNNPEQSLLLQRILLTDKKHRMPKDSAPLSKEEIAAITLWIKQGGALPDETEKLPPLSAKLSRTYATLKTNHWAFKPLTHPPVPSVTNHAWPTGDIDRFILASLDEKKMTPVADADPVALIRRVTYDLTGLPPTPTAVAAFRKDHSPRSYERLVDSLLQSRQFGERWGRHWLDIARYGESTGPSRNVPYPHAWRYRDYVIDSVNKDVPYDRFLQEQIAGDLLPADSPSERDRLLTATGFLALGVKDVNQRFAARFQMDNVDEQIDTVTRSTLAMTVTCARCHDHKFDPIPTTDYYALAGIFTSTDNAAGVNSKMGGAGLDYYKPKDLLLLSSAATAPPPPADQIAKLKVEIAAAKKAFEDIQDTPEGLALGPDKKPKQAAYRIKLEKLKEEQLFLTDPGTLGFAVHGAREGEVADTSVRIRGVEERHGPVVPRGFLTAFEVPGAPTINPKQSGRLELAEWITSPTNPLTARVAVNRIWQHLFGQGIVTTVDNFGVTGDRPSNPQLLDYLAGEFIQDNWSTKKLVREIVLSHAYQLGSDFPDRYRDIDPTNRLTWRHSPRRLETEEIRDSILASSGRLQLQPPAIPPVEKLKMIELADNGPELRSINEQADASLSRSIYLPLLRGVTPRALAAFDPVSQTLVTGQRDTTIVPTQALFMLNSSFVRQQSVMLADRLIADHAHSINKRIQEAYQRILGRAPTNQEITRDSYFLKQYEETYSKQPPPSPARPVEEKSQIAVKDVIVDPADDIDQSTPVIIDSPIVFKSPEEAALTGLVQTLYASAEFQFVR</sequence>
<dbReference type="EMBL" id="JACCCW010000002">
    <property type="protein sequence ID" value="NYF79832.1"/>
    <property type="molecule type" value="Genomic_DNA"/>
</dbReference>
<gene>
    <name evidence="6" type="ORF">HDF17_002152</name>
</gene>
<evidence type="ECO:0000313" key="6">
    <source>
        <dbReference type="EMBL" id="NYF79832.1"/>
    </source>
</evidence>
<evidence type="ECO:0000256" key="2">
    <source>
        <dbReference type="ARBA" id="ARBA00022723"/>
    </source>
</evidence>
<keyword evidence="3 4" id="KW-0408">Iron</keyword>
<reference evidence="6 7" key="1">
    <citation type="submission" date="2020-07" db="EMBL/GenBank/DDBJ databases">
        <title>Genomic Encyclopedia of Type Strains, Phase IV (KMG-V): Genome sequencing to study the core and pangenomes of soil and plant-associated prokaryotes.</title>
        <authorList>
            <person name="Whitman W."/>
        </authorList>
    </citation>
    <scope>NUCLEOTIDE SEQUENCE [LARGE SCALE GENOMIC DNA]</scope>
    <source>
        <strain evidence="6 7">X4EP2</strain>
    </source>
</reference>
<dbReference type="Pfam" id="PF07587">
    <property type="entry name" value="PSD1"/>
    <property type="match status" value="1"/>
</dbReference>
<dbReference type="InterPro" id="IPR009056">
    <property type="entry name" value="Cyt_c-like_dom"/>
</dbReference>
<accession>A0A7Y9PHB4</accession>
<evidence type="ECO:0000256" key="3">
    <source>
        <dbReference type="ARBA" id="ARBA00023004"/>
    </source>
</evidence>